<proteinExistence type="inferred from homology"/>
<dbReference type="InterPro" id="IPR038107">
    <property type="entry name" value="Glycos_transf_N_sf"/>
</dbReference>
<dbReference type="EMBL" id="DVNC01000050">
    <property type="protein sequence ID" value="HIU53862.1"/>
    <property type="molecule type" value="Genomic_DNA"/>
</dbReference>
<feature type="site" description="Transition state stabilizer" evidence="9">
    <location>
        <position position="132"/>
    </location>
</feature>
<dbReference type="GO" id="GO:0009244">
    <property type="term" value="P:lipopolysaccharide core region biosynthetic process"/>
    <property type="evidence" value="ECO:0007669"/>
    <property type="project" value="UniProtKB-UniRule"/>
</dbReference>
<dbReference type="PANTHER" id="PTHR42755">
    <property type="entry name" value="3-DEOXY-MANNO-OCTULOSONATE CYTIDYLYLTRANSFERASE"/>
    <property type="match status" value="1"/>
</dbReference>
<comment type="pathway">
    <text evidence="2 10">Bacterial outer membrane biogenesis; LPS core biosynthesis.</text>
</comment>
<name>A0A9D1M5D0_9PROT</name>
<evidence type="ECO:0000256" key="6">
    <source>
        <dbReference type="ARBA" id="ARBA00031445"/>
    </source>
</evidence>
<evidence type="ECO:0000256" key="4">
    <source>
        <dbReference type="ARBA" id="ARBA00019077"/>
    </source>
</evidence>
<protein>
    <recommendedName>
        <fullName evidence="4 10">3-deoxy-D-manno-octulosonic acid transferase</fullName>
        <shortName evidence="10">Kdo transferase</shortName>
        <ecNumber evidence="3 10">2.4.99.12</ecNumber>
    </recommendedName>
    <alternativeName>
        <fullName evidence="6 10">Lipid IV(A) 3-deoxy-D-manno-octulosonic acid transferase</fullName>
    </alternativeName>
</protein>
<comment type="catalytic activity">
    <reaction evidence="7 10">
        <text>lipid IVA (E. coli) + CMP-3-deoxy-beta-D-manno-octulosonate = alpha-Kdo-(2-&gt;6)-lipid IVA (E. coli) + CMP + H(+)</text>
        <dbReference type="Rhea" id="RHEA:28066"/>
        <dbReference type="ChEBI" id="CHEBI:15378"/>
        <dbReference type="ChEBI" id="CHEBI:58603"/>
        <dbReference type="ChEBI" id="CHEBI:60364"/>
        <dbReference type="ChEBI" id="CHEBI:60377"/>
        <dbReference type="ChEBI" id="CHEBI:85987"/>
        <dbReference type="EC" id="2.4.99.12"/>
    </reaction>
</comment>
<comment type="similarity">
    <text evidence="10">Belongs to the glycosyltransferase group 1 family.</text>
</comment>
<keyword evidence="10" id="KW-0448">Lipopolysaccharide biosynthesis</keyword>
<evidence type="ECO:0000256" key="3">
    <source>
        <dbReference type="ARBA" id="ARBA00012621"/>
    </source>
</evidence>
<evidence type="ECO:0000256" key="1">
    <source>
        <dbReference type="ARBA" id="ARBA00003394"/>
    </source>
</evidence>
<feature type="site" description="Transition state stabilizer" evidence="9">
    <location>
        <position position="208"/>
    </location>
</feature>
<organism evidence="12 13">
    <name type="scientific">Candidatus Scatocola faecipullorum</name>
    <dbReference type="NCBI Taxonomy" id="2840917"/>
    <lineage>
        <taxon>Bacteria</taxon>
        <taxon>Pseudomonadati</taxon>
        <taxon>Pseudomonadota</taxon>
        <taxon>Alphaproteobacteria</taxon>
        <taxon>Rhodospirillales</taxon>
        <taxon>Rhodospirillaceae</taxon>
        <taxon>Rhodospirillaceae incertae sedis</taxon>
        <taxon>Candidatus Scatocola</taxon>
    </lineage>
</organism>
<sequence length="421" mass="48129">MFIRIYNTLISILYPLVIKRYIKKRQERGKEDVKRFNERVGRPLLKRPEGRFIWFHGASVGESLSMLPLINKLLEAYPDMHIMVTTGTTTSAELMSKRLPERAFHQYLPIDNPFFTTRFVRHWLPDLVLWFESEFWPAMLSSIKRRNIPLILVNGRISNKSFKRWQQFDFISKELLSCFTFCLGQSEEDAYRLRVLGAKDSMCLGNIKFAGLPIPIDAKKKAEIVGQIGKRPVWCVSSTHEDEEFKIGRFLKKLGQTVPGLLTIIAPRHPNRGADIKQKLEESYGLKVSLRSAGEKITPETEVYVADTIGETGLWYDLCPLVFVGGSLIPHGGQNFMEPSRMRDAAIVGPHMHNFTEAMNRAKKADAVIQVNDVLELEETVTSLLTNRELLEAKRSLAYNWANSEAKVLDGILEKVKGYIE</sequence>
<dbReference type="Proteomes" id="UP000824107">
    <property type="component" value="Unassembled WGS sequence"/>
</dbReference>
<reference evidence="12" key="1">
    <citation type="submission" date="2020-10" db="EMBL/GenBank/DDBJ databases">
        <authorList>
            <person name="Gilroy R."/>
        </authorList>
    </citation>
    <scope>NUCLEOTIDE SEQUENCE</scope>
    <source>
        <strain evidence="12">ChiW3-316</strain>
    </source>
</reference>
<keyword evidence="5 10" id="KW-0808">Transferase</keyword>
<accession>A0A9D1M5D0</accession>
<evidence type="ECO:0000256" key="5">
    <source>
        <dbReference type="ARBA" id="ARBA00022679"/>
    </source>
</evidence>
<feature type="domain" description="3-deoxy-D-manno-octulosonic-acid transferase N-terminal" evidence="11">
    <location>
        <begin position="34"/>
        <end position="210"/>
    </location>
</feature>
<dbReference type="InterPro" id="IPR039901">
    <property type="entry name" value="Kdotransferase"/>
</dbReference>
<evidence type="ECO:0000256" key="2">
    <source>
        <dbReference type="ARBA" id="ARBA00004713"/>
    </source>
</evidence>
<comment type="function">
    <text evidence="1 10">Involved in lipopolysaccharide (LPS) biosynthesis. Catalyzes the transfer of 3-deoxy-D-manno-octulosonate (Kdo) residue(s) from CMP-Kdo to lipid IV(A), the tetraacyldisaccharide-1,4'-bisphosphate precursor of lipid A.</text>
</comment>
<evidence type="ECO:0000313" key="12">
    <source>
        <dbReference type="EMBL" id="HIU53862.1"/>
    </source>
</evidence>
<dbReference type="GO" id="GO:0009245">
    <property type="term" value="P:lipid A biosynthetic process"/>
    <property type="evidence" value="ECO:0007669"/>
    <property type="project" value="TreeGrafter"/>
</dbReference>
<evidence type="ECO:0000313" key="13">
    <source>
        <dbReference type="Proteomes" id="UP000824107"/>
    </source>
</evidence>
<dbReference type="EC" id="2.4.99.12" evidence="3 10"/>
<dbReference type="Gene3D" id="3.40.50.11720">
    <property type="entry name" value="3-Deoxy-D-manno-octulosonic-acid transferase, N-terminal domain"/>
    <property type="match status" value="1"/>
</dbReference>
<dbReference type="PANTHER" id="PTHR42755:SF1">
    <property type="entry name" value="3-DEOXY-D-MANNO-OCTULOSONIC ACID TRANSFERASE, MITOCHONDRIAL-RELATED"/>
    <property type="match status" value="1"/>
</dbReference>
<dbReference type="AlphaFoldDB" id="A0A9D1M5D0"/>
<dbReference type="InterPro" id="IPR007507">
    <property type="entry name" value="Glycos_transf_N"/>
</dbReference>
<evidence type="ECO:0000256" key="10">
    <source>
        <dbReference type="RuleBase" id="RU365103"/>
    </source>
</evidence>
<feature type="active site" description="Proton acceptor" evidence="8">
    <location>
        <position position="62"/>
    </location>
</feature>
<comment type="caution">
    <text evidence="12">The sequence shown here is derived from an EMBL/GenBank/DDBJ whole genome shotgun (WGS) entry which is preliminary data.</text>
</comment>
<reference evidence="12" key="2">
    <citation type="journal article" date="2021" name="PeerJ">
        <title>Extensive microbial diversity within the chicken gut microbiome revealed by metagenomics and culture.</title>
        <authorList>
            <person name="Gilroy R."/>
            <person name="Ravi A."/>
            <person name="Getino M."/>
            <person name="Pursley I."/>
            <person name="Horton D.L."/>
            <person name="Alikhan N.F."/>
            <person name="Baker D."/>
            <person name="Gharbi K."/>
            <person name="Hall N."/>
            <person name="Watson M."/>
            <person name="Adriaenssens E.M."/>
            <person name="Foster-Nyarko E."/>
            <person name="Jarju S."/>
            <person name="Secka A."/>
            <person name="Antonio M."/>
            <person name="Oren A."/>
            <person name="Chaudhuri R.R."/>
            <person name="La Ragione R."/>
            <person name="Hildebrand F."/>
            <person name="Pallen M.J."/>
        </authorList>
    </citation>
    <scope>NUCLEOTIDE SEQUENCE</scope>
    <source>
        <strain evidence="12">ChiW3-316</strain>
    </source>
</reference>
<comment type="subcellular location">
    <subcellularLocation>
        <location evidence="10">Cell membrane</location>
    </subcellularLocation>
</comment>
<evidence type="ECO:0000256" key="9">
    <source>
        <dbReference type="PIRSR" id="PIRSR639901-2"/>
    </source>
</evidence>
<dbReference type="GO" id="GO:0005886">
    <property type="term" value="C:plasma membrane"/>
    <property type="evidence" value="ECO:0007669"/>
    <property type="project" value="UniProtKB-SubCell"/>
</dbReference>
<dbReference type="Pfam" id="PF04413">
    <property type="entry name" value="Glycos_transf_N"/>
    <property type="match status" value="1"/>
</dbReference>
<dbReference type="GO" id="GO:0043842">
    <property type="term" value="F:Kdo transferase activity"/>
    <property type="evidence" value="ECO:0007669"/>
    <property type="project" value="UniProtKB-EC"/>
</dbReference>
<evidence type="ECO:0000256" key="8">
    <source>
        <dbReference type="PIRSR" id="PIRSR639901-1"/>
    </source>
</evidence>
<evidence type="ECO:0000256" key="7">
    <source>
        <dbReference type="ARBA" id="ARBA00049183"/>
    </source>
</evidence>
<keyword evidence="10" id="KW-0472">Membrane</keyword>
<evidence type="ECO:0000259" key="11">
    <source>
        <dbReference type="Pfam" id="PF04413"/>
    </source>
</evidence>
<dbReference type="Gene3D" id="3.40.50.2000">
    <property type="entry name" value="Glycogen Phosphorylase B"/>
    <property type="match status" value="1"/>
</dbReference>
<gene>
    <name evidence="12" type="ORF">IAD20_07260</name>
</gene>
<keyword evidence="10" id="KW-1003">Cell membrane</keyword>